<dbReference type="InterPro" id="IPR050072">
    <property type="entry name" value="Peptidase_M20A"/>
</dbReference>
<gene>
    <name evidence="2" type="ordered locus">Smed_4285</name>
</gene>
<dbReference type="PATRIC" id="fig|366394.8.peg.751"/>
<evidence type="ECO:0000313" key="2">
    <source>
        <dbReference type="EMBL" id="ABR63090.1"/>
    </source>
</evidence>
<reference evidence="3" key="1">
    <citation type="submission" date="2007-06" db="EMBL/GenBank/DDBJ databases">
        <title>Complete sequence of Sinorhizobium medicae WSM419 plasmid pSMED01.</title>
        <authorList>
            <consortium name="US DOE Joint Genome Institute"/>
            <person name="Copeland A."/>
            <person name="Lucas S."/>
            <person name="Lapidus A."/>
            <person name="Barry K."/>
            <person name="Glavina del Rio T."/>
            <person name="Dalin E."/>
            <person name="Tice H."/>
            <person name="Pitluck S."/>
            <person name="Chain P."/>
            <person name="Malfatti S."/>
            <person name="Shin M."/>
            <person name="Vergez L."/>
            <person name="Schmutz J."/>
            <person name="Larimer F."/>
            <person name="Land M."/>
            <person name="Hauser L."/>
            <person name="Kyrpides N."/>
            <person name="Mikhailova N."/>
            <person name="Reeve W.G."/>
            <person name="Richardson P."/>
        </authorList>
    </citation>
    <scope>NUCLEOTIDE SEQUENCE [LARGE SCALE GENOMIC DNA]</scope>
    <source>
        <strain evidence="3">WSM419</strain>
        <plasmid evidence="3">Plasmid pSMED01</plasmid>
    </source>
</reference>
<dbReference type="GO" id="GO:0016787">
    <property type="term" value="F:hydrolase activity"/>
    <property type="evidence" value="ECO:0007669"/>
    <property type="project" value="InterPro"/>
</dbReference>
<dbReference type="AlphaFoldDB" id="A6UHG0"/>
<evidence type="ECO:0000313" key="3">
    <source>
        <dbReference type="Proteomes" id="UP000001108"/>
    </source>
</evidence>
<dbReference type="EMBL" id="CP000739">
    <property type="protein sequence ID" value="ABR63090.1"/>
    <property type="molecule type" value="Genomic_DNA"/>
</dbReference>
<dbReference type="SUPFAM" id="SSF53187">
    <property type="entry name" value="Zn-dependent exopeptidases"/>
    <property type="match status" value="1"/>
</dbReference>
<accession>A6UHG0</accession>
<proteinExistence type="predicted"/>
<protein>
    <submittedName>
        <fullName evidence="2">Peptidase M20</fullName>
    </submittedName>
</protein>
<dbReference type="PANTHER" id="PTHR43808:SF27">
    <property type="entry name" value="PROTEIN ROCB"/>
    <property type="match status" value="1"/>
</dbReference>
<keyword evidence="2" id="KW-0614">Plasmid</keyword>
<dbReference type="InterPro" id="IPR002933">
    <property type="entry name" value="Peptidase_M20"/>
</dbReference>
<name>A6UHG0_SINMW</name>
<dbReference type="PANTHER" id="PTHR43808">
    <property type="entry name" value="ACETYLORNITHINE DEACETYLASE"/>
    <property type="match status" value="1"/>
</dbReference>
<dbReference type="KEGG" id="smd:Smed_4285"/>
<keyword evidence="1" id="KW-0378">Hydrolase</keyword>
<dbReference type="Gene3D" id="3.40.630.10">
    <property type="entry name" value="Zn peptidases"/>
    <property type="match status" value="1"/>
</dbReference>
<evidence type="ECO:0000256" key="1">
    <source>
        <dbReference type="ARBA" id="ARBA00022801"/>
    </source>
</evidence>
<dbReference type="Pfam" id="PF01546">
    <property type="entry name" value="Peptidase_M20"/>
    <property type="match status" value="1"/>
</dbReference>
<dbReference type="HOGENOM" id="CLU_037632_0_0_5"/>
<geneLocation type="plasmid" evidence="2 3">
    <name>pSMED01</name>
</geneLocation>
<dbReference type="OrthoDB" id="9815360at2"/>
<dbReference type="Proteomes" id="UP000001108">
    <property type="component" value="Plasmid pSMED01"/>
</dbReference>
<organism evidence="2 3">
    <name type="scientific">Sinorhizobium medicae (strain WSM419)</name>
    <name type="common">Ensifer medicae</name>
    <dbReference type="NCBI Taxonomy" id="366394"/>
    <lineage>
        <taxon>Bacteria</taxon>
        <taxon>Pseudomonadati</taxon>
        <taxon>Pseudomonadota</taxon>
        <taxon>Alphaproteobacteria</taxon>
        <taxon>Hyphomicrobiales</taxon>
        <taxon>Rhizobiaceae</taxon>
        <taxon>Sinorhizobium/Ensifer group</taxon>
        <taxon>Sinorhizobium</taxon>
    </lineage>
</organism>
<sequence length="605" mass="65686">MKNAQEKTASRAESRIDGEQVRQIALRITSWPSETGTPGEASFADRLHALLRELPYFREHPEDLHLIASHGEPLTRNVVALVRGTGKRTLVMAGHFDTVSTDNYHELKALACDSLALKDALIESLSARDDRSEQEERALQDLASGDFLPGRGLLDMKSGLAVAIACLEQFAADTGRQGNLMLVATPDEERESRGMRSFRNALPGLVGDFDIEIAGGINLDVTSDQGDGSEGRAVYAGTIGKLLPFALVIGCSSHASYPFEGVSAQAMAAGILERLEGNASLADRDDNDISPPPICLEAKDLRDGYEVTTPERFWIAFNWLYHAMTADALFARFREEVLTGANEAIEKFAAQSAEYGRLVGRRAGVMPATPHLMSFGELRAAAARVFGDGFDAFYAEKESVFSQSDNPLVATRQLTEWLVGIARLSGPAIVIGFAGLHYPPSHLRLSEGNDRSLHQAVEKARASLGNDPARSLVWKPHFYGISDMSFLGLAAGDSHIVSDNTPISRLVDRPGENALRFPTVNLGPGGGSSIRSSSAYTRLTPSRSSRIWFSRSRGAFSPTAVTETDAALVRLATDTFKQGLRRRPNEAPRFYAFPLGNQRSGRPAL</sequence>
<reference evidence="2 3" key="2">
    <citation type="journal article" date="2010" name="Stand. Genomic Sci.">
        <title>Complete genome sequence of the Medicago microsymbiont Ensifer (Sinorhizobium) medicae strain WSM419.</title>
        <authorList>
            <person name="Reeve W."/>
            <person name="Chain P."/>
            <person name="O'Hara G."/>
            <person name="Ardley J."/>
            <person name="Nandesena K."/>
            <person name="Brau L."/>
            <person name="Tiwari R."/>
            <person name="Malfatti S."/>
            <person name="Kiss H."/>
            <person name="Lapidus A."/>
            <person name="Copeland A."/>
            <person name="Nolan M."/>
            <person name="Land M."/>
            <person name="Hauser L."/>
            <person name="Chang Y.J."/>
            <person name="Ivanova N."/>
            <person name="Mavromatis K."/>
            <person name="Markowitz V."/>
            <person name="Kyrpides N."/>
            <person name="Gollagher M."/>
            <person name="Yates R."/>
            <person name="Dilworth M."/>
            <person name="Howieson J."/>
        </authorList>
    </citation>
    <scope>NUCLEOTIDE SEQUENCE [LARGE SCALE GENOMIC DNA]</scope>
    <source>
        <strain evidence="2 3">WSM419</strain>
        <plasmid evidence="3">Plasmid pSMED01</plasmid>
    </source>
</reference>